<feature type="domain" description="Methionyl/Valyl/Leucyl/Isoleucyl-tRNA synthetase anticodon-binding" evidence="12">
    <location>
        <begin position="696"/>
        <end position="846"/>
    </location>
</feature>
<gene>
    <name evidence="10" type="primary">ileS</name>
    <name evidence="13" type="ORF">UBAL3_79520011</name>
</gene>
<dbReference type="GO" id="GO:0002161">
    <property type="term" value="F:aminoacyl-tRNA deacylase activity"/>
    <property type="evidence" value="ECO:0007669"/>
    <property type="project" value="InterPro"/>
</dbReference>
<evidence type="ECO:0000256" key="10">
    <source>
        <dbReference type="HAMAP-Rule" id="MF_02002"/>
    </source>
</evidence>
<organism evidence="13 14">
    <name type="scientific">Leptospirillum ferrodiazotrophum</name>
    <dbReference type="NCBI Taxonomy" id="412449"/>
    <lineage>
        <taxon>Bacteria</taxon>
        <taxon>Pseudomonadati</taxon>
        <taxon>Nitrospirota</taxon>
        <taxon>Nitrospiria</taxon>
        <taxon>Nitrospirales</taxon>
        <taxon>Nitrospiraceae</taxon>
        <taxon>Leptospirillum</taxon>
    </lineage>
</organism>
<keyword evidence="3 10" id="KW-0436">Ligase</keyword>
<comment type="cofactor">
    <cofactor evidence="10">
        <name>Zn(2+)</name>
        <dbReference type="ChEBI" id="CHEBI:29105"/>
    </cofactor>
    <text evidence="10">Binds 1 zinc ion per subunit.</text>
</comment>
<evidence type="ECO:0000256" key="7">
    <source>
        <dbReference type="ARBA" id="ARBA00023146"/>
    </source>
</evidence>
<dbReference type="Gene3D" id="3.40.50.620">
    <property type="entry name" value="HUPs"/>
    <property type="match status" value="2"/>
</dbReference>
<feature type="binding site" evidence="10">
    <location>
        <position position="938"/>
    </location>
    <ligand>
        <name>Zn(2+)</name>
        <dbReference type="ChEBI" id="CHEBI:29105"/>
    </ligand>
</feature>
<dbReference type="NCBIfam" id="TIGR00392">
    <property type="entry name" value="ileS"/>
    <property type="match status" value="1"/>
</dbReference>
<dbReference type="PROSITE" id="PS00178">
    <property type="entry name" value="AA_TRNA_LIGASE_I"/>
    <property type="match status" value="1"/>
</dbReference>
<evidence type="ECO:0000256" key="9">
    <source>
        <dbReference type="ARBA" id="ARBA00048359"/>
    </source>
</evidence>
<comment type="function">
    <text evidence="8 10">Catalyzes the attachment of isoleucine to tRNA(Ile). As IleRS can inadvertently accommodate and process structurally similar amino acids such as valine, to avoid such errors it has two additional distinct tRNA(Ile)-dependent editing activities. One activity is designated as 'pretransfer' editing and involves the hydrolysis of activated Val-AMP. The other activity is designated 'posttransfer' editing and involves deacylation of mischarged Val-tRNA(Ile).</text>
</comment>
<dbReference type="InterPro" id="IPR033708">
    <property type="entry name" value="Anticodon_Ile_BEm"/>
</dbReference>
<keyword evidence="2 10" id="KW-0963">Cytoplasm</keyword>
<evidence type="ECO:0000259" key="12">
    <source>
        <dbReference type="Pfam" id="PF08264"/>
    </source>
</evidence>
<proteinExistence type="inferred from homology"/>
<dbReference type="Pfam" id="PF08264">
    <property type="entry name" value="Anticodon_1"/>
    <property type="match status" value="1"/>
</dbReference>
<dbReference type="InterPro" id="IPR001412">
    <property type="entry name" value="aa-tRNA-synth_I_CS"/>
</dbReference>
<feature type="binding site" evidence="10">
    <location>
        <position position="941"/>
    </location>
    <ligand>
        <name>Zn(2+)</name>
        <dbReference type="ChEBI" id="CHEBI:29105"/>
    </ligand>
</feature>
<dbReference type="InterPro" id="IPR014729">
    <property type="entry name" value="Rossmann-like_a/b/a_fold"/>
</dbReference>
<dbReference type="SUPFAM" id="SSF50677">
    <property type="entry name" value="ValRS/IleRS/LeuRS editing domain"/>
    <property type="match status" value="1"/>
</dbReference>
<reference evidence="13 14" key="1">
    <citation type="journal article" date="2009" name="Appl. Environ. Microbiol.">
        <title>Community genomic and proteomic analyses of chemoautotrophic iron-oxidizing "Leptospirillum rubarum" (Group II) and "Leptospirillum ferrodiazotrophum" (Group III) bacteria in acid mine drainage biofilms.</title>
        <authorList>
            <person name="Goltsman D.S."/>
            <person name="Denef V.J."/>
            <person name="Singer S.W."/>
            <person name="VerBerkmoes N.C."/>
            <person name="Lefsrud M."/>
            <person name="Mueller R.S."/>
            <person name="Dick G.J."/>
            <person name="Sun C.L."/>
            <person name="Wheeler K.E."/>
            <person name="Zemla A."/>
            <person name="Baker B.J."/>
            <person name="Hauser L."/>
            <person name="Land M."/>
            <person name="Shah M.B."/>
            <person name="Thelen M.P."/>
            <person name="Hettich R.L."/>
            <person name="Banfield J.F."/>
        </authorList>
    </citation>
    <scope>NUCLEOTIDE SEQUENCE [LARGE SCALE GENOMIC DNA]</scope>
</reference>
<comment type="catalytic activity">
    <reaction evidence="9 10">
        <text>tRNA(Ile) + L-isoleucine + ATP = L-isoleucyl-tRNA(Ile) + AMP + diphosphate</text>
        <dbReference type="Rhea" id="RHEA:11060"/>
        <dbReference type="Rhea" id="RHEA-COMP:9666"/>
        <dbReference type="Rhea" id="RHEA-COMP:9695"/>
        <dbReference type="ChEBI" id="CHEBI:30616"/>
        <dbReference type="ChEBI" id="CHEBI:33019"/>
        <dbReference type="ChEBI" id="CHEBI:58045"/>
        <dbReference type="ChEBI" id="CHEBI:78442"/>
        <dbReference type="ChEBI" id="CHEBI:78528"/>
        <dbReference type="ChEBI" id="CHEBI:456215"/>
        <dbReference type="EC" id="6.1.1.5"/>
    </reaction>
</comment>
<evidence type="ECO:0000256" key="2">
    <source>
        <dbReference type="ARBA" id="ARBA00022490"/>
    </source>
</evidence>
<sequence length="948" mass="108126">MEFKETLNLPKTDFPMKADLPQKEERYLEEWKARNLYGEMEKALKDRPVFVLHDGPPYANGHLHMGHALNKILKDIINRVAIKKGHRITYIPGWDCHGLPIEHKVLKDLGKRRGDLSDSEIRAHCRKSAETFAKIQSEEFLRMGILGDFDHPYLTMSWDFEADILRQLARMVEQGRIYKGEKPVLWCGFCETALADAEVEYAPHRSTSVTVLFPSEVQGKKRYYPIWTTTPWTLPANQAVAVGPEISYAILEVVEEGSPLERGAQIVISREIWERQEKSSTHQWPELKGRTRLVAVVTGEDLVKEKPDLQHPVDRSRRVPLVLGNFVGTDQGTGLVHIAPGHGEEDFHVGDLHGLSRETPVDEKGRYSERIKTTHPDWVGKRIGEIAPLMITFLEEAGILLESQIIEHSYPHCWRCKNPVYYRATSQWFLSLERKNLREKTLEAIGEVNWIPEKGENRIRGMIETRPDWCLSRQRAWGVPIPAIFCSHCGKTSLEPSLIMRAADKTEKEGLDFWFDEAARKDFLKDSPCPHCGSKAVEKEKDILDVWFDSGVSHEAVLKKRAGAKWPADLYLEGSDQHRGWFHSSLLTAMALEGTPPYRSVLTHGFVVDGQGRKMAKTLGNVISPKEITDKYGADVLRLWAASADYQEDTRLSPEIVNNTVDSYRKIRNTVRFILSNLYDFADSEKPKTVSADPLDGWALSQWEEVKREILAAYDEKRFAHVISQLNNFCSVTLSAQYFDIIKDRLYAEAADGNLRRGTQSTLRILLDEMVPLLHPVLPFTTTEIVIHDEKLASAGEATARILARPFPALHPERKKDDLEEGVARLLEIRSALGKISDELKKDKAIKTTMELSLDFMGNEKDWNPLGFSQGFLESFFIVSGLTLNSREKRESAPLTEPIRLERFDTMMVLYRAEGTKCERCWLIRTDTGKNPDNWPICQRCHKAIKES</sequence>
<dbReference type="AlphaFoldDB" id="C6HVR5"/>
<evidence type="ECO:0000313" key="14">
    <source>
        <dbReference type="Proteomes" id="UP000009374"/>
    </source>
</evidence>
<dbReference type="Gene3D" id="3.90.740.10">
    <property type="entry name" value="Valyl/Leucyl/Isoleucyl-tRNA synthetase, editing domain"/>
    <property type="match status" value="1"/>
</dbReference>
<dbReference type="InterPro" id="IPR023585">
    <property type="entry name" value="Ile-tRNA-ligase_type1"/>
</dbReference>
<keyword evidence="10" id="KW-0479">Metal-binding</keyword>
<comment type="similarity">
    <text evidence="1 10">Belongs to the class-I aminoacyl-tRNA synthetase family. IleS type 1 subfamily.</text>
</comment>
<dbReference type="EMBL" id="GG693865">
    <property type="protein sequence ID" value="EES53289.1"/>
    <property type="molecule type" value="Genomic_DNA"/>
</dbReference>
<dbReference type="SUPFAM" id="SSF47323">
    <property type="entry name" value="Anticodon-binding domain of a subclass of class I aminoacyl-tRNA synthetases"/>
    <property type="match status" value="1"/>
</dbReference>
<evidence type="ECO:0000256" key="6">
    <source>
        <dbReference type="ARBA" id="ARBA00022917"/>
    </source>
</evidence>
<feature type="short sequence motif" description="'HIGH' region" evidence="10">
    <location>
        <begin position="57"/>
        <end position="67"/>
    </location>
</feature>
<evidence type="ECO:0000256" key="5">
    <source>
        <dbReference type="ARBA" id="ARBA00022840"/>
    </source>
</evidence>
<dbReference type="SUPFAM" id="SSF52374">
    <property type="entry name" value="Nucleotidylyl transferase"/>
    <property type="match status" value="1"/>
</dbReference>
<dbReference type="InterPro" id="IPR050081">
    <property type="entry name" value="Ile-tRNA_ligase"/>
</dbReference>
<feature type="binding site" evidence="10">
    <location>
        <position position="918"/>
    </location>
    <ligand>
        <name>Zn(2+)</name>
        <dbReference type="ChEBI" id="CHEBI:29105"/>
    </ligand>
</feature>
<dbReference type="CDD" id="cd07960">
    <property type="entry name" value="Anticodon_Ia_Ile_BEm"/>
    <property type="match status" value="1"/>
</dbReference>
<evidence type="ECO:0000256" key="8">
    <source>
        <dbReference type="ARBA" id="ARBA00025217"/>
    </source>
</evidence>
<evidence type="ECO:0000256" key="1">
    <source>
        <dbReference type="ARBA" id="ARBA00006887"/>
    </source>
</evidence>
<dbReference type="PANTHER" id="PTHR42765">
    <property type="entry name" value="SOLEUCYL-TRNA SYNTHETASE"/>
    <property type="match status" value="1"/>
</dbReference>
<name>C6HVR5_9BACT</name>
<dbReference type="EC" id="6.1.1.5" evidence="10"/>
<keyword evidence="5 10" id="KW-0067">ATP-binding</keyword>
<dbReference type="PANTHER" id="PTHR42765:SF1">
    <property type="entry name" value="ISOLEUCINE--TRNA LIGASE, MITOCHONDRIAL"/>
    <property type="match status" value="1"/>
</dbReference>
<dbReference type="GO" id="GO:0000049">
    <property type="term" value="F:tRNA binding"/>
    <property type="evidence" value="ECO:0007669"/>
    <property type="project" value="InterPro"/>
</dbReference>
<dbReference type="Pfam" id="PF00133">
    <property type="entry name" value="tRNA-synt_1"/>
    <property type="match status" value="1"/>
</dbReference>
<keyword evidence="6 10" id="KW-0648">Protein biosynthesis</keyword>
<comment type="subcellular location">
    <subcellularLocation>
        <location evidence="10">Cytoplasm</location>
    </subcellularLocation>
</comment>
<keyword evidence="10" id="KW-0862">Zinc</keyword>
<evidence type="ECO:0000259" key="11">
    <source>
        <dbReference type="Pfam" id="PF00133"/>
    </source>
</evidence>
<feature type="short sequence motif" description="'KMSKS' region" evidence="10">
    <location>
        <begin position="614"/>
        <end position="618"/>
    </location>
</feature>
<dbReference type="Gene3D" id="1.10.730.20">
    <property type="match status" value="1"/>
</dbReference>
<dbReference type="GO" id="GO:0005524">
    <property type="term" value="F:ATP binding"/>
    <property type="evidence" value="ECO:0007669"/>
    <property type="project" value="UniProtKB-UniRule"/>
</dbReference>
<dbReference type="HAMAP" id="MF_02002">
    <property type="entry name" value="Ile_tRNA_synth_type1"/>
    <property type="match status" value="1"/>
</dbReference>
<feature type="binding site" evidence="10">
    <location>
        <position position="921"/>
    </location>
    <ligand>
        <name>Zn(2+)</name>
        <dbReference type="ChEBI" id="CHEBI:29105"/>
    </ligand>
</feature>
<dbReference type="InterPro" id="IPR002300">
    <property type="entry name" value="aa-tRNA-synth_Ia"/>
</dbReference>
<keyword evidence="14" id="KW-1185">Reference proteome</keyword>
<dbReference type="GO" id="GO:0004822">
    <property type="term" value="F:isoleucine-tRNA ligase activity"/>
    <property type="evidence" value="ECO:0007669"/>
    <property type="project" value="UniProtKB-UniRule"/>
</dbReference>
<keyword evidence="7 10" id="KW-0030">Aminoacyl-tRNA synthetase</keyword>
<evidence type="ECO:0000256" key="3">
    <source>
        <dbReference type="ARBA" id="ARBA00022598"/>
    </source>
</evidence>
<comment type="domain">
    <text evidence="10">IleRS has two distinct active sites: one for aminoacylation and one for editing. The misactivated valine is translocated from the active site to the editing site, which sterically excludes the correctly activated isoleucine. The single editing site contains two valyl binding pockets, one specific for each substrate (Val-AMP or Val-tRNA(Ile)).</text>
</comment>
<dbReference type="InterPro" id="IPR009008">
    <property type="entry name" value="Val/Leu/Ile-tRNA-synth_edit"/>
</dbReference>
<accession>C6HVR5</accession>
<feature type="domain" description="Aminoacyl-tRNA synthetase class Ia" evidence="11">
    <location>
        <begin position="28"/>
        <end position="653"/>
    </location>
</feature>
<dbReference type="InterPro" id="IPR002301">
    <property type="entry name" value="Ile-tRNA-ligase"/>
</dbReference>
<comment type="subunit">
    <text evidence="10">Monomer.</text>
</comment>
<dbReference type="GO" id="GO:0008270">
    <property type="term" value="F:zinc ion binding"/>
    <property type="evidence" value="ECO:0007669"/>
    <property type="project" value="UniProtKB-UniRule"/>
</dbReference>
<evidence type="ECO:0000313" key="13">
    <source>
        <dbReference type="EMBL" id="EES53289.1"/>
    </source>
</evidence>
<feature type="binding site" evidence="10">
    <location>
        <position position="617"/>
    </location>
    <ligand>
        <name>ATP</name>
        <dbReference type="ChEBI" id="CHEBI:30616"/>
    </ligand>
</feature>
<dbReference type="GO" id="GO:0006428">
    <property type="term" value="P:isoleucyl-tRNA aminoacylation"/>
    <property type="evidence" value="ECO:0007669"/>
    <property type="project" value="UniProtKB-UniRule"/>
</dbReference>
<dbReference type="Proteomes" id="UP000009374">
    <property type="component" value="Unassembled WGS sequence"/>
</dbReference>
<dbReference type="CDD" id="cd00818">
    <property type="entry name" value="IleRS_core"/>
    <property type="match status" value="1"/>
</dbReference>
<dbReference type="GO" id="GO:0005829">
    <property type="term" value="C:cytosol"/>
    <property type="evidence" value="ECO:0007669"/>
    <property type="project" value="TreeGrafter"/>
</dbReference>
<keyword evidence="4 10" id="KW-0547">Nucleotide-binding</keyword>
<dbReference type="InterPro" id="IPR013155">
    <property type="entry name" value="M/V/L/I-tRNA-synth_anticd-bd"/>
</dbReference>
<dbReference type="InterPro" id="IPR009080">
    <property type="entry name" value="tRNAsynth_Ia_anticodon-bd"/>
</dbReference>
<feature type="binding site" evidence="10">
    <location>
        <position position="573"/>
    </location>
    <ligand>
        <name>L-isoleucyl-5'-AMP</name>
        <dbReference type="ChEBI" id="CHEBI:178002"/>
    </ligand>
</feature>
<dbReference type="PRINTS" id="PR00984">
    <property type="entry name" value="TRNASYNTHILE"/>
</dbReference>
<protein>
    <recommendedName>
        <fullName evidence="10">Isoleucine--tRNA ligase</fullName>
        <ecNumber evidence="10">6.1.1.5</ecNumber>
    </recommendedName>
    <alternativeName>
        <fullName evidence="10">Isoleucyl-tRNA synthetase</fullName>
        <shortName evidence="10">IleRS</shortName>
    </alternativeName>
</protein>
<evidence type="ECO:0000256" key="4">
    <source>
        <dbReference type="ARBA" id="ARBA00022741"/>
    </source>
</evidence>